<dbReference type="EMBL" id="JMSN01000018">
    <property type="protein sequence ID" value="KDN50817.1"/>
    <property type="molecule type" value="Genomic_DNA"/>
</dbReference>
<proteinExistence type="predicted"/>
<protein>
    <submittedName>
        <fullName evidence="1">Uncharacterized protein</fullName>
    </submittedName>
</protein>
<evidence type="ECO:0000313" key="1">
    <source>
        <dbReference type="EMBL" id="KDN50817.1"/>
    </source>
</evidence>
<dbReference type="InParanoid" id="A0A066WA39"/>
<dbReference type="GeneID" id="25267644"/>
<dbReference type="RefSeq" id="XP_013244569.1">
    <property type="nucleotide sequence ID" value="XM_013389115.1"/>
</dbReference>
<keyword evidence="2" id="KW-1185">Reference proteome</keyword>
<reference evidence="1 2" key="1">
    <citation type="submission" date="2014-05" db="EMBL/GenBank/DDBJ databases">
        <title>Draft genome sequence of a rare smut relative, Tilletiaria anomala UBC 951.</title>
        <authorList>
            <consortium name="DOE Joint Genome Institute"/>
            <person name="Toome M."/>
            <person name="Kuo A."/>
            <person name="Henrissat B."/>
            <person name="Lipzen A."/>
            <person name="Tritt A."/>
            <person name="Yoshinaga Y."/>
            <person name="Zane M."/>
            <person name="Barry K."/>
            <person name="Grigoriev I.V."/>
            <person name="Spatafora J.W."/>
            <person name="Aimea M.C."/>
        </authorList>
    </citation>
    <scope>NUCLEOTIDE SEQUENCE [LARGE SCALE GENOMIC DNA]</scope>
    <source>
        <strain evidence="1 2">UBC 951</strain>
    </source>
</reference>
<dbReference type="HOGENOM" id="CLU_1295199_0_0_1"/>
<dbReference type="AlphaFoldDB" id="A0A066WA39"/>
<accession>A0A066WA39</accession>
<organism evidence="1 2">
    <name type="scientific">Tilletiaria anomala (strain ATCC 24038 / CBS 436.72 / UBC 951)</name>
    <dbReference type="NCBI Taxonomy" id="1037660"/>
    <lineage>
        <taxon>Eukaryota</taxon>
        <taxon>Fungi</taxon>
        <taxon>Dikarya</taxon>
        <taxon>Basidiomycota</taxon>
        <taxon>Ustilaginomycotina</taxon>
        <taxon>Exobasidiomycetes</taxon>
        <taxon>Georgefischeriales</taxon>
        <taxon>Tilletiariaceae</taxon>
        <taxon>Tilletiaria</taxon>
    </lineage>
</organism>
<name>A0A066WA39_TILAU</name>
<sequence>MRSRSAARCIPYDFCVPSPLFFAHLSSIRSVSPSDFDFLKATMSFSSSFIKLTASWRVCTRHLSTSGLQFPLPIVHSNPSLPFDVDSQHLYNKALNLIQHRHSFSISERTTESHCLTAPHVACMRYGRLCVRPPRISITCIIQSCALMAIHTIDRTYLLVPTLCSRNVGERGTCPLTTHKPAAELFQKSMAKVRKPVVTLHCLCHGIRIARKF</sequence>
<evidence type="ECO:0000313" key="2">
    <source>
        <dbReference type="Proteomes" id="UP000027361"/>
    </source>
</evidence>
<comment type="caution">
    <text evidence="1">The sequence shown here is derived from an EMBL/GenBank/DDBJ whole genome shotgun (WGS) entry which is preliminary data.</text>
</comment>
<gene>
    <name evidence="1" type="ORF">K437DRAFT_59807</name>
</gene>
<dbReference type="Proteomes" id="UP000027361">
    <property type="component" value="Unassembled WGS sequence"/>
</dbReference>